<sequence>MFPLGITSFYHRINHDSQFFKSSKISTTPVFPVFTMSLRKYLFVFDFDWTMIDADSDHWTLKHCSEDLHAALLANKTLQYTDLVAALLREAHARGTMQSDITRYLHTIPFSPAMLESLRLMHARSHDVLILSDANSVFIDEVLKCHGADAYVSCVVTNPACWRDGVLLVHRHTVDPPHGCTDARCGVNLCKGVELDAYLAKHVYDRIVYCGDGANDVCPIRRLGEADAVVYRTGRMLERLLRDDAASAEPQIRARTVLPFSTAEDALVHFKALMEDRPQ</sequence>
<keyword evidence="9" id="KW-1185">Reference proteome</keyword>
<dbReference type="STRING" id="286115.A0A507D583"/>
<comment type="caution">
    <text evidence="8">The sequence shown here is derived from an EMBL/GenBank/DDBJ whole genome shotgun (WGS) entry which is preliminary data.</text>
</comment>
<feature type="binding site" evidence="6">
    <location>
        <position position="57"/>
    </location>
    <ligand>
        <name>substrate</name>
    </ligand>
</feature>
<dbReference type="NCBIfam" id="TIGR01489">
    <property type="entry name" value="DKMTPPase-SF"/>
    <property type="match status" value="1"/>
</dbReference>
<evidence type="ECO:0000313" key="9">
    <source>
        <dbReference type="Proteomes" id="UP000317494"/>
    </source>
</evidence>
<dbReference type="Gene3D" id="3.40.50.1000">
    <property type="entry name" value="HAD superfamily/HAD-like"/>
    <property type="match status" value="1"/>
</dbReference>
<reference evidence="8 9" key="1">
    <citation type="journal article" date="2019" name="Sci. Rep.">
        <title>Comparative genomics of chytrid fungi reveal insights into the obligate biotrophic and pathogenic lifestyle of Synchytrium endobioticum.</title>
        <authorList>
            <person name="van de Vossenberg B.T.L.H."/>
            <person name="Warris S."/>
            <person name="Nguyen H.D.T."/>
            <person name="van Gent-Pelzer M.P.E."/>
            <person name="Joly D.L."/>
            <person name="van de Geest H.C."/>
            <person name="Bonants P.J.M."/>
            <person name="Smith D.S."/>
            <person name="Levesque C.A."/>
            <person name="van der Lee T.A.J."/>
        </authorList>
    </citation>
    <scope>NUCLEOTIDE SEQUENCE [LARGE SCALE GENOMIC DNA]</scope>
    <source>
        <strain evidence="8 9">MB42</strain>
    </source>
</reference>
<dbReference type="SUPFAM" id="SSF56784">
    <property type="entry name" value="HAD-like"/>
    <property type="match status" value="1"/>
</dbReference>
<dbReference type="InterPro" id="IPR006384">
    <property type="entry name" value="HAD_hydro_PyrdxlP_Pase-like"/>
</dbReference>
<dbReference type="GO" id="GO:0016791">
    <property type="term" value="F:phosphatase activity"/>
    <property type="evidence" value="ECO:0007669"/>
    <property type="project" value="InterPro"/>
</dbReference>
<evidence type="ECO:0000256" key="7">
    <source>
        <dbReference type="PIRSR" id="PIRSR031051-3"/>
    </source>
</evidence>
<feature type="active site" description="Proton donor" evidence="5">
    <location>
        <position position="48"/>
    </location>
</feature>
<feature type="binding site" evidence="7">
    <location>
        <position position="46"/>
    </location>
    <ligand>
        <name>Mg(2+)</name>
        <dbReference type="ChEBI" id="CHEBI:18420"/>
    </ligand>
</feature>
<dbReference type="Pfam" id="PF06888">
    <property type="entry name" value="Put_Phosphatase"/>
    <property type="match status" value="1"/>
</dbReference>
<comment type="cofactor">
    <cofactor evidence="1 7">
        <name>Mg(2+)</name>
        <dbReference type="ChEBI" id="CHEBI:18420"/>
    </cofactor>
</comment>
<feature type="active site" description="Nucleophile" evidence="5">
    <location>
        <position position="46"/>
    </location>
</feature>
<dbReference type="NCBIfam" id="TIGR01488">
    <property type="entry name" value="HAD-SF-IB"/>
    <property type="match status" value="1"/>
</dbReference>
<dbReference type="GO" id="GO:0046872">
    <property type="term" value="F:metal ion binding"/>
    <property type="evidence" value="ECO:0007669"/>
    <property type="project" value="UniProtKB-KW"/>
</dbReference>
<keyword evidence="2 7" id="KW-0479">Metal-binding</keyword>
<protein>
    <submittedName>
        <fullName evidence="8">Uncharacterized protein</fullName>
    </submittedName>
</protein>
<dbReference type="PANTHER" id="PTHR20889:SF12">
    <property type="entry name" value="LP01149P"/>
    <property type="match status" value="1"/>
</dbReference>
<dbReference type="InterPro" id="IPR036412">
    <property type="entry name" value="HAD-like_sf"/>
</dbReference>
<evidence type="ECO:0000313" key="8">
    <source>
        <dbReference type="EMBL" id="TPX46420.1"/>
    </source>
</evidence>
<dbReference type="PANTHER" id="PTHR20889">
    <property type="entry name" value="PHOSPHATASE, ORPHAN 1, 2"/>
    <property type="match status" value="1"/>
</dbReference>
<dbReference type="PIRSF" id="PIRSF031051">
    <property type="entry name" value="PyrdxlP_Pase_PHOSPHO2"/>
    <property type="match status" value="1"/>
</dbReference>
<evidence type="ECO:0000256" key="1">
    <source>
        <dbReference type="ARBA" id="ARBA00001946"/>
    </source>
</evidence>
<evidence type="ECO:0000256" key="5">
    <source>
        <dbReference type="PIRSR" id="PIRSR031051-1"/>
    </source>
</evidence>
<dbReference type="Proteomes" id="UP000317494">
    <property type="component" value="Unassembled WGS sequence"/>
</dbReference>
<dbReference type="InterPro" id="IPR016965">
    <property type="entry name" value="Pase_PHOSPHO-typ"/>
</dbReference>
<dbReference type="EMBL" id="QEAN01000136">
    <property type="protein sequence ID" value="TPX46420.1"/>
    <property type="molecule type" value="Genomic_DNA"/>
</dbReference>
<evidence type="ECO:0000256" key="2">
    <source>
        <dbReference type="ARBA" id="ARBA00022723"/>
    </source>
</evidence>
<dbReference type="InterPro" id="IPR023214">
    <property type="entry name" value="HAD_sf"/>
</dbReference>
<gene>
    <name evidence="8" type="ORF">SeMB42_g03704</name>
</gene>
<organism evidence="8 9">
    <name type="scientific">Synchytrium endobioticum</name>
    <dbReference type="NCBI Taxonomy" id="286115"/>
    <lineage>
        <taxon>Eukaryota</taxon>
        <taxon>Fungi</taxon>
        <taxon>Fungi incertae sedis</taxon>
        <taxon>Chytridiomycota</taxon>
        <taxon>Chytridiomycota incertae sedis</taxon>
        <taxon>Chytridiomycetes</taxon>
        <taxon>Synchytriales</taxon>
        <taxon>Synchytriaceae</taxon>
        <taxon>Synchytrium</taxon>
    </lineage>
</organism>
<proteinExistence type="predicted"/>
<feature type="binding site" evidence="7">
    <location>
        <position position="48"/>
    </location>
    <ligand>
        <name>Mg(2+)</name>
        <dbReference type="ChEBI" id="CHEBI:18420"/>
    </ligand>
</feature>
<name>A0A507D583_9FUNG</name>
<evidence type="ECO:0000256" key="3">
    <source>
        <dbReference type="ARBA" id="ARBA00022801"/>
    </source>
</evidence>
<evidence type="ECO:0000256" key="6">
    <source>
        <dbReference type="PIRSR" id="PIRSR031051-2"/>
    </source>
</evidence>
<dbReference type="VEuPathDB" id="FungiDB:SeMB42_g03704"/>
<keyword evidence="3" id="KW-0378">Hydrolase</keyword>
<feature type="binding site" evidence="6">
    <location>
        <position position="133"/>
    </location>
    <ligand>
        <name>substrate</name>
    </ligand>
</feature>
<evidence type="ECO:0000256" key="4">
    <source>
        <dbReference type="ARBA" id="ARBA00022842"/>
    </source>
</evidence>
<accession>A0A507D583</accession>
<feature type="binding site" evidence="7">
    <location>
        <position position="212"/>
    </location>
    <ligand>
        <name>Mg(2+)</name>
        <dbReference type="ChEBI" id="CHEBI:18420"/>
    </ligand>
</feature>
<keyword evidence="4 7" id="KW-0460">Magnesium</keyword>
<dbReference type="AlphaFoldDB" id="A0A507D583"/>